<name>A0A0A8XEN7_MESS1</name>
<dbReference type="Pfam" id="PF00756">
    <property type="entry name" value="Esterase"/>
    <property type="match status" value="1"/>
</dbReference>
<dbReference type="SUPFAM" id="SSF53474">
    <property type="entry name" value="alpha/beta-Hydrolases"/>
    <property type="match status" value="1"/>
</dbReference>
<dbReference type="InterPro" id="IPR000801">
    <property type="entry name" value="Esterase-like"/>
</dbReference>
<accession>A0A0A8XEN7</accession>
<dbReference type="GO" id="GO:0016787">
    <property type="term" value="F:hydrolase activity"/>
    <property type="evidence" value="ECO:0007669"/>
    <property type="project" value="UniProtKB-KW"/>
</dbReference>
<dbReference type="RefSeq" id="WP_041968197.1">
    <property type="nucleotide sequence ID" value="NZ_BASE01000134.1"/>
</dbReference>
<keyword evidence="2" id="KW-1185">Reference proteome</keyword>
<dbReference type="STRING" id="1321606.SAMD00020551_4845"/>
<sequence length="241" mass="28002">MDFPLGKIEEITLQSKELGEEVTMLVYLPANYSPLYKYSLLIAQDGRDYFQLGRIGRIADELLGKKEIENVIIVGIPYESVEDRRRKYHPKGEQHQAYIRFLAHELVPYLDEQYPTYQMGMGRALIGDSLAATVSLLAALQYPHTFGKVLLQSPYVNEDVFTAVKDFRQPELLQIYHTVGEQETVVKTTSPKTKDFLTPNRELSRIFKERGFGYFYDEFSGNHTWTYWQPDLKRAIRQVFS</sequence>
<dbReference type="PANTHER" id="PTHR48098:SF3">
    <property type="entry name" value="IRON(III) ENTEROBACTIN ESTERASE"/>
    <property type="match status" value="1"/>
</dbReference>
<dbReference type="Proteomes" id="UP000031014">
    <property type="component" value="Unassembled WGS sequence"/>
</dbReference>
<keyword evidence="1" id="KW-0378">Hydrolase</keyword>
<dbReference type="Gene3D" id="3.40.50.1820">
    <property type="entry name" value="alpha/beta hydrolase"/>
    <property type="match status" value="1"/>
</dbReference>
<reference evidence="1 2" key="1">
    <citation type="submission" date="2013-06" db="EMBL/GenBank/DDBJ databases">
        <title>Whole genome shotgun sequence of Bacillus selenatarsenatis SF-1.</title>
        <authorList>
            <person name="Kuroda M."/>
            <person name="Sei K."/>
            <person name="Yamashita M."/>
            <person name="Ike M."/>
        </authorList>
    </citation>
    <scope>NUCLEOTIDE SEQUENCE [LARGE SCALE GENOMIC DNA]</scope>
    <source>
        <strain evidence="1 2">SF-1</strain>
    </source>
</reference>
<comment type="caution">
    <text evidence="1">The sequence shown here is derived from an EMBL/GenBank/DDBJ whole genome shotgun (WGS) entry which is preliminary data.</text>
</comment>
<evidence type="ECO:0000313" key="2">
    <source>
        <dbReference type="Proteomes" id="UP000031014"/>
    </source>
</evidence>
<evidence type="ECO:0000313" key="1">
    <source>
        <dbReference type="EMBL" id="GAM16616.1"/>
    </source>
</evidence>
<protein>
    <submittedName>
        <fullName evidence="1">Putative acetyl esterase YjcH</fullName>
        <ecNumber evidence="1">3.1.1.-</ecNumber>
    </submittedName>
</protein>
<gene>
    <name evidence="1" type="ORF">SAMD00020551_4845</name>
</gene>
<dbReference type="AlphaFoldDB" id="A0A0A8XEN7"/>
<dbReference type="EC" id="3.1.1.-" evidence="1"/>
<dbReference type="InterPro" id="IPR029058">
    <property type="entry name" value="AB_hydrolase_fold"/>
</dbReference>
<dbReference type="OrthoDB" id="9803578at2"/>
<organism evidence="1 2">
    <name type="scientific">Mesobacillus selenatarsenatis (strain DSM 18680 / JCM 14380 / FERM P-15431 / SF-1)</name>
    <dbReference type="NCBI Taxonomy" id="1321606"/>
    <lineage>
        <taxon>Bacteria</taxon>
        <taxon>Bacillati</taxon>
        <taxon>Bacillota</taxon>
        <taxon>Bacilli</taxon>
        <taxon>Bacillales</taxon>
        <taxon>Bacillaceae</taxon>
        <taxon>Mesobacillus</taxon>
    </lineage>
</organism>
<dbReference type="EMBL" id="BASE01000134">
    <property type="protein sequence ID" value="GAM16616.1"/>
    <property type="molecule type" value="Genomic_DNA"/>
</dbReference>
<dbReference type="PANTHER" id="PTHR48098">
    <property type="entry name" value="ENTEROCHELIN ESTERASE-RELATED"/>
    <property type="match status" value="1"/>
</dbReference>
<dbReference type="InterPro" id="IPR050583">
    <property type="entry name" value="Mycobacterial_A85_antigen"/>
</dbReference>
<proteinExistence type="predicted"/>